<accession>F9Q7H4</accession>
<dbReference type="Pfam" id="PF07507">
    <property type="entry name" value="WavE"/>
    <property type="match status" value="1"/>
</dbReference>
<gene>
    <name evidence="1" type="ORF">HMPREF9952_0218</name>
</gene>
<dbReference type="EMBL" id="AFUV01000006">
    <property type="protein sequence ID" value="EGV06611.1"/>
    <property type="molecule type" value="Genomic_DNA"/>
</dbReference>
<reference evidence="1 2" key="1">
    <citation type="submission" date="2011-07" db="EMBL/GenBank/DDBJ databases">
        <authorList>
            <person name="Harkins D.M."/>
            <person name="Madupu R."/>
            <person name="Durkin A.S."/>
            <person name="Torralba M."/>
            <person name="Methe B."/>
            <person name="Sutton G.G."/>
            <person name="Nelson K.E."/>
        </authorList>
    </citation>
    <scope>NUCLEOTIDE SEQUENCE [LARGE SCALE GENOMIC DNA]</scope>
    <source>
        <strain evidence="1 2">HK 85</strain>
    </source>
</reference>
<dbReference type="AlphaFoldDB" id="F9Q7H4"/>
<protein>
    <submittedName>
        <fullName evidence="1">WavE lipopolysaccharide synthesis domain protein</fullName>
    </submittedName>
</protein>
<sequence>MRSDAELTHAGFLDYFKKFGSDSTIVTCSLFTIDGTTYHHMPFHTSDWFQFGTTQRLLEYWGCEHLTKEDAEWYLSHDYAKGSTYWDRELLPRLVVEQYLTVSYANKLGYVVPQYHNDARIEVMESYREFLAREVVVLDPWQIGFNFPKYHRDYHSMFASMNCIMFADWYYNYINLTKPKFVDKGYYLAGVARNKKKIYYVL</sequence>
<dbReference type="STRING" id="1035188.HMPREF9952_0218"/>
<dbReference type="Proteomes" id="UP000006235">
    <property type="component" value="Unassembled WGS sequence"/>
</dbReference>
<evidence type="ECO:0000313" key="1">
    <source>
        <dbReference type="EMBL" id="EGV06611.1"/>
    </source>
</evidence>
<proteinExistence type="predicted"/>
<comment type="caution">
    <text evidence="1">The sequence shown here is derived from an EMBL/GenBank/DDBJ whole genome shotgun (WGS) entry which is preliminary data.</text>
</comment>
<organism evidence="1 2">
    <name type="scientific">Haemophilus pittmaniae HK 85</name>
    <dbReference type="NCBI Taxonomy" id="1035188"/>
    <lineage>
        <taxon>Bacteria</taxon>
        <taxon>Pseudomonadati</taxon>
        <taxon>Pseudomonadota</taxon>
        <taxon>Gammaproteobacteria</taxon>
        <taxon>Pasteurellales</taxon>
        <taxon>Pasteurellaceae</taxon>
        <taxon>Haemophilus</taxon>
    </lineage>
</organism>
<evidence type="ECO:0000313" key="2">
    <source>
        <dbReference type="Proteomes" id="UP000006235"/>
    </source>
</evidence>
<name>F9Q7H4_9PAST</name>
<dbReference type="InterPro" id="IPR011122">
    <property type="entry name" value="WavE"/>
</dbReference>